<comment type="caution">
    <text evidence="2">The sequence shown here is derived from an EMBL/GenBank/DDBJ whole genome shotgun (WGS) entry which is preliminary data.</text>
</comment>
<reference evidence="2 3" key="1">
    <citation type="submission" date="2019-12" db="EMBL/GenBank/DDBJ databases">
        <title>Chromosome-level assembly of the Caenorhabditis remanei genome.</title>
        <authorList>
            <person name="Teterina A.A."/>
            <person name="Willis J.H."/>
            <person name="Phillips P.C."/>
        </authorList>
    </citation>
    <scope>NUCLEOTIDE SEQUENCE [LARGE SCALE GENOMIC DNA]</scope>
    <source>
        <strain evidence="2 3">PX506</strain>
        <tissue evidence="2">Whole organism</tissue>
    </source>
</reference>
<name>A0A6A5G8H5_CAERE</name>
<dbReference type="KEGG" id="crq:GCK72_017557"/>
<sequence length="145" mass="16262">MGLASEDMISAFVKLEVNGARDSLLKKYFNEEIRDPHPPIFYAFKHLTFKKTHVFHPPAPDLTPPENELDPLIPDPPIPPPLPTPALAPPPPLPPPPPPLPPPPRAFTSEHIRMNENEEEKGFRRGKGGRVSVTSDELVRHREIE</sequence>
<organism evidence="2 3">
    <name type="scientific">Caenorhabditis remanei</name>
    <name type="common">Caenorhabditis vulgaris</name>
    <dbReference type="NCBI Taxonomy" id="31234"/>
    <lineage>
        <taxon>Eukaryota</taxon>
        <taxon>Metazoa</taxon>
        <taxon>Ecdysozoa</taxon>
        <taxon>Nematoda</taxon>
        <taxon>Chromadorea</taxon>
        <taxon>Rhabditida</taxon>
        <taxon>Rhabditina</taxon>
        <taxon>Rhabditomorpha</taxon>
        <taxon>Rhabditoidea</taxon>
        <taxon>Rhabditidae</taxon>
        <taxon>Peloderinae</taxon>
        <taxon>Caenorhabditis</taxon>
    </lineage>
</organism>
<evidence type="ECO:0000256" key="1">
    <source>
        <dbReference type="SAM" id="MobiDB-lite"/>
    </source>
</evidence>
<accession>A0A6A5G8H5</accession>
<feature type="compositionally biased region" description="Basic and acidic residues" evidence="1">
    <location>
        <begin position="108"/>
        <end position="123"/>
    </location>
</feature>
<dbReference type="RefSeq" id="XP_053581058.1">
    <property type="nucleotide sequence ID" value="XM_053732145.1"/>
</dbReference>
<feature type="region of interest" description="Disordered" evidence="1">
    <location>
        <begin position="54"/>
        <end position="145"/>
    </location>
</feature>
<evidence type="ECO:0000313" key="3">
    <source>
        <dbReference type="Proteomes" id="UP000483820"/>
    </source>
</evidence>
<dbReference type="GeneID" id="78776569"/>
<dbReference type="Proteomes" id="UP000483820">
    <property type="component" value="Chromosome V"/>
</dbReference>
<dbReference type="AlphaFoldDB" id="A0A6A5G8H5"/>
<protein>
    <submittedName>
        <fullName evidence="2">Uncharacterized protein</fullName>
    </submittedName>
</protein>
<evidence type="ECO:0000313" key="2">
    <source>
        <dbReference type="EMBL" id="KAF1751005.1"/>
    </source>
</evidence>
<dbReference type="CTD" id="78776569"/>
<gene>
    <name evidence="2" type="ORF">GCK72_017557</name>
</gene>
<proteinExistence type="predicted"/>
<feature type="compositionally biased region" description="Pro residues" evidence="1">
    <location>
        <begin position="73"/>
        <end position="105"/>
    </location>
</feature>
<dbReference type="EMBL" id="WUAV01000005">
    <property type="protein sequence ID" value="KAF1751005.1"/>
    <property type="molecule type" value="Genomic_DNA"/>
</dbReference>